<dbReference type="Gene3D" id="1.10.287.70">
    <property type="match status" value="1"/>
</dbReference>
<reference evidence="3 5" key="1">
    <citation type="submission" date="2016-02" db="EMBL/GenBank/DDBJ databases">
        <title>Draft genome sequence for Clostridium paradoxum JW-YL-7.</title>
        <authorList>
            <person name="Utturkar S.M."/>
            <person name="Lancaster A."/>
            <person name="Poole F.L."/>
            <person name="Adams M.W."/>
            <person name="Brown S.D."/>
        </authorList>
    </citation>
    <scope>NUCLEOTIDE SEQUENCE [LARGE SCALE GENOMIC DNA]</scope>
    <source>
        <strain evidence="3 5">JW-YL-7</strain>
    </source>
</reference>
<feature type="transmembrane region" description="Helical" evidence="1">
    <location>
        <begin position="228"/>
        <end position="252"/>
    </location>
</feature>
<evidence type="ECO:0000256" key="1">
    <source>
        <dbReference type="SAM" id="Phobius"/>
    </source>
</evidence>
<feature type="transmembrane region" description="Helical" evidence="1">
    <location>
        <begin position="93"/>
        <end position="113"/>
    </location>
</feature>
<protein>
    <submittedName>
        <fullName evidence="4">Ion channel</fullName>
    </submittedName>
    <submittedName>
        <fullName evidence="3">Ion transport 2 domain protein</fullName>
    </submittedName>
</protein>
<keyword evidence="1" id="KW-0472">Membrane</keyword>
<dbReference type="EMBL" id="LSFY01000001">
    <property type="protein sequence ID" value="KXZ39414.1"/>
    <property type="molecule type" value="Genomic_DNA"/>
</dbReference>
<dbReference type="Proteomes" id="UP000092605">
    <property type="component" value="Unassembled WGS sequence"/>
</dbReference>
<keyword evidence="1" id="KW-0812">Transmembrane</keyword>
<name>A0A150FP43_CLOPD</name>
<dbReference type="EMBL" id="FRBG01000002">
    <property type="protein sequence ID" value="SHK52597.1"/>
    <property type="molecule type" value="Genomic_DNA"/>
</dbReference>
<gene>
    <name evidence="3" type="ORF">JWYL7_0489</name>
    <name evidence="4" type="ORF">SAMN05661008_00400</name>
</gene>
<evidence type="ECO:0000313" key="3">
    <source>
        <dbReference type="EMBL" id="KXZ39414.1"/>
    </source>
</evidence>
<feature type="transmembrane region" description="Helical" evidence="1">
    <location>
        <begin position="12"/>
        <end position="31"/>
    </location>
</feature>
<comment type="caution">
    <text evidence="3">The sequence shown here is derived from an EMBL/GenBank/DDBJ whole genome shotgun (WGS) entry which is preliminary data.</text>
</comment>
<dbReference type="AlphaFoldDB" id="A0A150FP43"/>
<feature type="transmembrane region" description="Helical" evidence="1">
    <location>
        <begin position="148"/>
        <end position="167"/>
    </location>
</feature>
<organism evidence="3 5">
    <name type="scientific">Alkalithermobacter thermoalcaliphilus JW-YL-7 = DSM 7308</name>
    <dbReference type="NCBI Taxonomy" id="1121328"/>
    <lineage>
        <taxon>Bacteria</taxon>
        <taxon>Bacillati</taxon>
        <taxon>Bacillota</taxon>
        <taxon>Clostridia</taxon>
        <taxon>Peptostreptococcales</taxon>
        <taxon>Tepidibacteraceae</taxon>
        <taxon>Alkalithermobacter</taxon>
    </lineage>
</organism>
<dbReference type="STRING" id="1121328.JWYL7_0489"/>
<keyword evidence="1" id="KW-1133">Transmembrane helix</keyword>
<evidence type="ECO:0000259" key="2">
    <source>
        <dbReference type="Pfam" id="PF07885"/>
    </source>
</evidence>
<feature type="transmembrane region" description="Helical" evidence="1">
    <location>
        <begin position="37"/>
        <end position="56"/>
    </location>
</feature>
<dbReference type="SUPFAM" id="SSF81324">
    <property type="entry name" value="Voltage-gated potassium channels"/>
    <property type="match status" value="1"/>
</dbReference>
<reference evidence="4 6" key="2">
    <citation type="submission" date="2016-11" db="EMBL/GenBank/DDBJ databases">
        <authorList>
            <person name="Varghese N."/>
            <person name="Submissions S."/>
        </authorList>
    </citation>
    <scope>NUCLEOTIDE SEQUENCE [LARGE SCALE GENOMIC DNA]</scope>
    <source>
        <strain evidence="4 6">DSM 7308</strain>
    </source>
</reference>
<accession>A0A150FP43</accession>
<evidence type="ECO:0000313" key="6">
    <source>
        <dbReference type="Proteomes" id="UP000323392"/>
    </source>
</evidence>
<proteinExistence type="predicted"/>
<dbReference type="Pfam" id="PF07885">
    <property type="entry name" value="Ion_trans_2"/>
    <property type="match status" value="1"/>
</dbReference>
<evidence type="ECO:0000313" key="5">
    <source>
        <dbReference type="Proteomes" id="UP000092605"/>
    </source>
</evidence>
<feature type="transmembrane region" description="Helical" evidence="1">
    <location>
        <begin position="63"/>
        <end position="87"/>
    </location>
</feature>
<dbReference type="RefSeq" id="WP_066068564.1">
    <property type="nucleotide sequence ID" value="NZ_FRBG01000002.1"/>
</dbReference>
<dbReference type="PATRIC" id="fig|1121328.3.peg.488"/>
<keyword evidence="6" id="KW-1185">Reference proteome</keyword>
<dbReference type="Proteomes" id="UP000323392">
    <property type="component" value="Unassembled WGS sequence"/>
</dbReference>
<dbReference type="InterPro" id="IPR013099">
    <property type="entry name" value="K_chnl_dom"/>
</dbReference>
<sequence>MKSREQIIFNIVFKNTIFLAFLSIIILLPILDKYKNVIFELFVVVLILNIFIFNFHKSICISILSLSLLSFVMVLILHNETLFVYGIKSKINFINIYLFILICYFLILINLLITSYRIYRQKEPELIYSSPVFRLVYNVEKIFYKGNIFLILFLYLIIIIITIYSFAKVYEYITLYEDGQLLQYTTSISQNYTKGKVTEVSDCIYFSSLTFYTVGYGDIVPVGYHLKFIVQLEVFIGNLLNVVLIGLILNFVNSKITKSKF</sequence>
<feature type="domain" description="Potassium channel" evidence="2">
    <location>
        <begin position="186"/>
        <end position="252"/>
    </location>
</feature>
<evidence type="ECO:0000313" key="4">
    <source>
        <dbReference type="EMBL" id="SHK52597.1"/>
    </source>
</evidence>